<sequence length="301" mass="31779">MKLLKTAFLLSSLLFISVSGGRKSHHHKTSSVSPSTTSIVESDAMPAASSQAPVSMAQSRSSAINERSQGGGYSQQIYSDPFDPAMMSASSIPEASYYEPPVPTPHHHSHHHAAAAAGHYHHHVPAPPVAPHARHAGAGPAAAAAGGPGSYAAASSVAPYAAVPYHQPQGYYGYGYDYPPGRYAAQGSAHQDAYVGKRAHGYGGGYGWHPDLEIQTLFFIGIPLIIIPLLFLWPYFLYSLHSRGGGHSGGWGGYRAASGTPEVVATPEKVLEAKTEELTKKIVPKLSKKSVKSSSKSSKTK</sequence>
<feature type="compositionally biased region" description="Polar residues" evidence="1">
    <location>
        <begin position="48"/>
        <end position="77"/>
    </location>
</feature>
<dbReference type="EMBL" id="CAXLJM020000026">
    <property type="protein sequence ID" value="CAL8093305.1"/>
    <property type="molecule type" value="Genomic_DNA"/>
</dbReference>
<keyword evidence="2" id="KW-1133">Transmembrane helix</keyword>
<feature type="region of interest" description="Disordered" evidence="1">
    <location>
        <begin position="97"/>
        <end position="141"/>
    </location>
</feature>
<evidence type="ECO:0000256" key="3">
    <source>
        <dbReference type="SAM" id="SignalP"/>
    </source>
</evidence>
<comment type="caution">
    <text evidence="4">The sequence shown here is derived from an EMBL/GenBank/DDBJ whole genome shotgun (WGS) entry which is preliminary data.</text>
</comment>
<keyword evidence="2" id="KW-0472">Membrane</keyword>
<keyword evidence="5" id="KW-1185">Reference proteome</keyword>
<gene>
    <name evidence="4" type="ORF">ODALV1_LOCUS8470</name>
</gene>
<evidence type="ECO:0000256" key="1">
    <source>
        <dbReference type="SAM" id="MobiDB-lite"/>
    </source>
</evidence>
<evidence type="ECO:0000313" key="4">
    <source>
        <dbReference type="EMBL" id="CAL8093305.1"/>
    </source>
</evidence>
<evidence type="ECO:0000256" key="2">
    <source>
        <dbReference type="SAM" id="Phobius"/>
    </source>
</evidence>
<proteinExistence type="predicted"/>
<feature type="signal peptide" evidence="3">
    <location>
        <begin position="1"/>
        <end position="20"/>
    </location>
</feature>
<dbReference type="Proteomes" id="UP001642540">
    <property type="component" value="Unassembled WGS sequence"/>
</dbReference>
<name>A0ABP1QAA3_9HEXA</name>
<protein>
    <submittedName>
        <fullName evidence="4">Uncharacterized protein</fullName>
    </submittedName>
</protein>
<feature type="transmembrane region" description="Helical" evidence="2">
    <location>
        <begin position="217"/>
        <end position="238"/>
    </location>
</feature>
<feature type="compositionally biased region" description="Basic residues" evidence="1">
    <location>
        <begin position="105"/>
        <end position="124"/>
    </location>
</feature>
<accession>A0ABP1QAA3</accession>
<organism evidence="4 5">
    <name type="scientific">Orchesella dallaii</name>
    <dbReference type="NCBI Taxonomy" id="48710"/>
    <lineage>
        <taxon>Eukaryota</taxon>
        <taxon>Metazoa</taxon>
        <taxon>Ecdysozoa</taxon>
        <taxon>Arthropoda</taxon>
        <taxon>Hexapoda</taxon>
        <taxon>Collembola</taxon>
        <taxon>Entomobryomorpha</taxon>
        <taxon>Entomobryoidea</taxon>
        <taxon>Orchesellidae</taxon>
        <taxon>Orchesellinae</taxon>
        <taxon>Orchesella</taxon>
    </lineage>
</organism>
<feature type="region of interest" description="Disordered" evidence="1">
    <location>
        <begin position="22"/>
        <end position="77"/>
    </location>
</feature>
<feature type="chain" id="PRO_5046727088" evidence="3">
    <location>
        <begin position="21"/>
        <end position="301"/>
    </location>
</feature>
<evidence type="ECO:0000313" key="5">
    <source>
        <dbReference type="Proteomes" id="UP001642540"/>
    </source>
</evidence>
<keyword evidence="3" id="KW-0732">Signal</keyword>
<keyword evidence="2" id="KW-0812">Transmembrane</keyword>
<reference evidence="4 5" key="1">
    <citation type="submission" date="2024-08" db="EMBL/GenBank/DDBJ databases">
        <authorList>
            <person name="Cucini C."/>
            <person name="Frati F."/>
        </authorList>
    </citation>
    <scope>NUCLEOTIDE SEQUENCE [LARGE SCALE GENOMIC DNA]</scope>
</reference>